<dbReference type="EMBL" id="KV878583">
    <property type="protein sequence ID" value="OJJ62700.1"/>
    <property type="molecule type" value="Genomic_DNA"/>
</dbReference>
<keyword evidence="2" id="KW-1185">Reference proteome</keyword>
<sequence length="289" mass="32876">MSSPMFGEVIFRCDDGHELREAPVRPVEGHWERFTLGEQNFFNQENVVPSIKRRDYLPHDTIRILFAYPSTKALKNQPLRAALEKALASLNKEVEISEFTYIAQGPNQPYGGQGMKCSWSRIVHGIASHSHTFHDYHAVFFLSVESSIDESSEPYDRPNLIIYEYFSGWNACGAGCGPAVQEELLELAKLADLEEGIEGYTTYGSILEGLFGEFGVKAPDWHAAVCQRERRLKNRKDFINLLCGQVTRELDLSDAFRFTRPSMPFMMKVVLRRGKKKMSSCLKVLLNLD</sequence>
<organism evidence="1 2">
    <name type="scientific">Aspergillus sydowii CBS 593.65</name>
    <dbReference type="NCBI Taxonomy" id="1036612"/>
    <lineage>
        <taxon>Eukaryota</taxon>
        <taxon>Fungi</taxon>
        <taxon>Dikarya</taxon>
        <taxon>Ascomycota</taxon>
        <taxon>Pezizomycotina</taxon>
        <taxon>Eurotiomycetes</taxon>
        <taxon>Eurotiomycetidae</taxon>
        <taxon>Eurotiales</taxon>
        <taxon>Aspergillaceae</taxon>
        <taxon>Aspergillus</taxon>
        <taxon>Aspergillus subgen. Nidulantes</taxon>
    </lineage>
</organism>
<dbReference type="Proteomes" id="UP000184356">
    <property type="component" value="Unassembled WGS sequence"/>
</dbReference>
<proteinExistence type="predicted"/>
<evidence type="ECO:0000313" key="1">
    <source>
        <dbReference type="EMBL" id="OJJ62700.1"/>
    </source>
</evidence>
<dbReference type="AlphaFoldDB" id="A0A1L9TTC1"/>
<gene>
    <name evidence="1" type="ORF">ASPSYDRAFT_1168227</name>
</gene>
<evidence type="ECO:0000313" key="2">
    <source>
        <dbReference type="Proteomes" id="UP000184356"/>
    </source>
</evidence>
<name>A0A1L9TTC1_9EURO</name>
<protein>
    <submittedName>
        <fullName evidence="1">Uncharacterized protein</fullName>
    </submittedName>
</protein>
<dbReference type="VEuPathDB" id="FungiDB:ASPSYDRAFT_1168227"/>
<dbReference type="GeneID" id="63756280"/>
<reference evidence="2" key="1">
    <citation type="journal article" date="2017" name="Genome Biol.">
        <title>Comparative genomics reveals high biological diversity and specific adaptations in the industrially and medically important fungal genus Aspergillus.</title>
        <authorList>
            <person name="de Vries R.P."/>
            <person name="Riley R."/>
            <person name="Wiebenga A."/>
            <person name="Aguilar-Osorio G."/>
            <person name="Amillis S."/>
            <person name="Uchima C.A."/>
            <person name="Anderluh G."/>
            <person name="Asadollahi M."/>
            <person name="Askin M."/>
            <person name="Barry K."/>
            <person name="Battaglia E."/>
            <person name="Bayram O."/>
            <person name="Benocci T."/>
            <person name="Braus-Stromeyer S.A."/>
            <person name="Caldana C."/>
            <person name="Canovas D."/>
            <person name="Cerqueira G.C."/>
            <person name="Chen F."/>
            <person name="Chen W."/>
            <person name="Choi C."/>
            <person name="Clum A."/>
            <person name="Dos Santos R.A."/>
            <person name="Damasio A.R."/>
            <person name="Diallinas G."/>
            <person name="Emri T."/>
            <person name="Fekete E."/>
            <person name="Flipphi M."/>
            <person name="Freyberg S."/>
            <person name="Gallo A."/>
            <person name="Gournas C."/>
            <person name="Habgood R."/>
            <person name="Hainaut M."/>
            <person name="Harispe M.L."/>
            <person name="Henrissat B."/>
            <person name="Hilden K.S."/>
            <person name="Hope R."/>
            <person name="Hossain A."/>
            <person name="Karabika E."/>
            <person name="Karaffa L."/>
            <person name="Karanyi Z."/>
            <person name="Krasevec N."/>
            <person name="Kuo A."/>
            <person name="Kusch H."/>
            <person name="LaButti K."/>
            <person name="Lagendijk E.L."/>
            <person name="Lapidus A."/>
            <person name="Levasseur A."/>
            <person name="Lindquist E."/>
            <person name="Lipzen A."/>
            <person name="Logrieco A.F."/>
            <person name="MacCabe A."/>
            <person name="Maekelae M.R."/>
            <person name="Malavazi I."/>
            <person name="Melin P."/>
            <person name="Meyer V."/>
            <person name="Mielnichuk N."/>
            <person name="Miskei M."/>
            <person name="Molnar A.P."/>
            <person name="Mule G."/>
            <person name="Ngan C.Y."/>
            <person name="Orejas M."/>
            <person name="Orosz E."/>
            <person name="Ouedraogo J.P."/>
            <person name="Overkamp K.M."/>
            <person name="Park H.-S."/>
            <person name="Perrone G."/>
            <person name="Piumi F."/>
            <person name="Punt P.J."/>
            <person name="Ram A.F."/>
            <person name="Ramon A."/>
            <person name="Rauscher S."/>
            <person name="Record E."/>
            <person name="Riano-Pachon D.M."/>
            <person name="Robert V."/>
            <person name="Roehrig J."/>
            <person name="Ruller R."/>
            <person name="Salamov A."/>
            <person name="Salih N.S."/>
            <person name="Samson R.A."/>
            <person name="Sandor E."/>
            <person name="Sanguinetti M."/>
            <person name="Schuetze T."/>
            <person name="Sepcic K."/>
            <person name="Shelest E."/>
            <person name="Sherlock G."/>
            <person name="Sophianopoulou V."/>
            <person name="Squina F.M."/>
            <person name="Sun H."/>
            <person name="Susca A."/>
            <person name="Todd R.B."/>
            <person name="Tsang A."/>
            <person name="Unkles S.E."/>
            <person name="van de Wiele N."/>
            <person name="van Rossen-Uffink D."/>
            <person name="Oliveira J.V."/>
            <person name="Vesth T.C."/>
            <person name="Visser J."/>
            <person name="Yu J.-H."/>
            <person name="Zhou M."/>
            <person name="Andersen M.R."/>
            <person name="Archer D.B."/>
            <person name="Baker S.E."/>
            <person name="Benoit I."/>
            <person name="Brakhage A.A."/>
            <person name="Braus G.H."/>
            <person name="Fischer R."/>
            <person name="Frisvad J.C."/>
            <person name="Goldman G.H."/>
            <person name="Houbraken J."/>
            <person name="Oakley B."/>
            <person name="Pocsi I."/>
            <person name="Scazzocchio C."/>
            <person name="Seiboth B."/>
            <person name="vanKuyk P.A."/>
            <person name="Wortman J."/>
            <person name="Dyer P.S."/>
            <person name="Grigoriev I.V."/>
        </authorList>
    </citation>
    <scope>NUCLEOTIDE SEQUENCE [LARGE SCALE GENOMIC DNA]</scope>
    <source>
        <strain evidence="2">CBS 593.65</strain>
    </source>
</reference>
<dbReference type="OrthoDB" id="4524949at2759"/>
<dbReference type="RefSeq" id="XP_040706506.1">
    <property type="nucleotide sequence ID" value="XM_040840207.1"/>
</dbReference>
<accession>A0A1L9TTC1</accession>